<reference evidence="1" key="1">
    <citation type="submission" date="2018-05" db="EMBL/GenBank/DDBJ databases">
        <authorList>
            <person name="Lanie J.A."/>
            <person name="Ng W.-L."/>
            <person name="Kazmierczak K.M."/>
            <person name="Andrzejewski T.M."/>
            <person name="Davidsen T.M."/>
            <person name="Wayne K.J."/>
            <person name="Tettelin H."/>
            <person name="Glass J.I."/>
            <person name="Rusch D."/>
            <person name="Podicherti R."/>
            <person name="Tsui H.-C.T."/>
            <person name="Winkler M.E."/>
        </authorList>
    </citation>
    <scope>NUCLEOTIDE SEQUENCE</scope>
</reference>
<proteinExistence type="predicted"/>
<dbReference type="AlphaFoldDB" id="A0A383CGL2"/>
<gene>
    <name evidence="1" type="ORF">METZ01_LOCUS483572</name>
</gene>
<feature type="non-terminal residue" evidence="1">
    <location>
        <position position="28"/>
    </location>
</feature>
<evidence type="ECO:0000313" key="1">
    <source>
        <dbReference type="EMBL" id="SVE30718.1"/>
    </source>
</evidence>
<protein>
    <submittedName>
        <fullName evidence="1">Uncharacterized protein</fullName>
    </submittedName>
</protein>
<accession>A0A383CGL2</accession>
<organism evidence="1">
    <name type="scientific">marine metagenome</name>
    <dbReference type="NCBI Taxonomy" id="408172"/>
    <lineage>
        <taxon>unclassified sequences</taxon>
        <taxon>metagenomes</taxon>
        <taxon>ecological metagenomes</taxon>
    </lineage>
</organism>
<sequence>MECKFKIWREDSKERGFKSYSVTLDKGM</sequence>
<dbReference type="EMBL" id="UINC01208263">
    <property type="protein sequence ID" value="SVE30718.1"/>
    <property type="molecule type" value="Genomic_DNA"/>
</dbReference>
<name>A0A383CGL2_9ZZZZ</name>